<organism evidence="3 4">
    <name type="scientific">Paraburkholderia silvatlantica</name>
    <dbReference type="NCBI Taxonomy" id="321895"/>
    <lineage>
        <taxon>Bacteria</taxon>
        <taxon>Pseudomonadati</taxon>
        <taxon>Pseudomonadota</taxon>
        <taxon>Betaproteobacteria</taxon>
        <taxon>Burkholderiales</taxon>
        <taxon>Burkholderiaceae</taxon>
        <taxon>Paraburkholderia</taxon>
    </lineage>
</organism>
<evidence type="ECO:0000313" key="3">
    <source>
        <dbReference type="EMBL" id="PYE13886.1"/>
    </source>
</evidence>
<sequence>MKILIALMAFPVLFFAVPPALYVMWIFRWREFEEFEDMHGIVATAFVTAAIYIFYLCHGAPEEFARSPEMLIVSTALSLEVVYDRIALYLEARRRKVPSVPIASWILGFVAATVCGFAGYFVYRDIGHEVALAVTAQKNEEVSYWVSLLWVISFALAFGNKYWQGRTRVRARKAAEDEAEKTHEPAQQ</sequence>
<proteinExistence type="predicted"/>
<dbReference type="EMBL" id="JACHVZ010000007">
    <property type="protein sequence ID" value="MBB2928539.1"/>
    <property type="molecule type" value="Genomic_DNA"/>
</dbReference>
<evidence type="ECO:0000313" key="5">
    <source>
        <dbReference type="Proteomes" id="UP000533533"/>
    </source>
</evidence>
<feature type="transmembrane region" description="Helical" evidence="1">
    <location>
        <begin position="39"/>
        <end position="58"/>
    </location>
</feature>
<dbReference type="Proteomes" id="UP000247772">
    <property type="component" value="Unassembled WGS sequence"/>
</dbReference>
<dbReference type="RefSeq" id="WP_110387624.1">
    <property type="nucleotide sequence ID" value="NZ_JACHVZ010000007.1"/>
</dbReference>
<evidence type="ECO:0000256" key="1">
    <source>
        <dbReference type="SAM" id="Phobius"/>
    </source>
</evidence>
<evidence type="ECO:0000313" key="2">
    <source>
        <dbReference type="EMBL" id="MBB2928539.1"/>
    </source>
</evidence>
<keyword evidence="1" id="KW-0472">Membrane</keyword>
<feature type="transmembrane region" description="Helical" evidence="1">
    <location>
        <begin position="143"/>
        <end position="163"/>
    </location>
</feature>
<reference evidence="3 4" key="1">
    <citation type="submission" date="2018-06" db="EMBL/GenBank/DDBJ databases">
        <title>Genomic Encyclopedia of Type Strains, Phase IV (KMG-V): Genome sequencing to study the core and pangenomes of soil and plant-associated prokaryotes.</title>
        <authorList>
            <person name="Whitman W."/>
        </authorList>
    </citation>
    <scope>NUCLEOTIDE SEQUENCE [LARGE SCALE GENOMIC DNA]</scope>
    <source>
        <strain evidence="3 4">SRCL-318</strain>
        <strain evidence="2 5">SRMrh-85</strain>
    </source>
</reference>
<evidence type="ECO:0000313" key="4">
    <source>
        <dbReference type="Proteomes" id="UP000247772"/>
    </source>
</evidence>
<keyword evidence="5" id="KW-1185">Reference proteome</keyword>
<protein>
    <submittedName>
        <fullName evidence="3">Uncharacterized protein</fullName>
    </submittedName>
</protein>
<keyword evidence="1" id="KW-0812">Transmembrane</keyword>
<feature type="transmembrane region" description="Helical" evidence="1">
    <location>
        <begin position="6"/>
        <end position="27"/>
    </location>
</feature>
<gene>
    <name evidence="3" type="ORF">C7410_14235</name>
    <name evidence="2" type="ORF">FHX59_002961</name>
</gene>
<dbReference type="AlphaFoldDB" id="A0A2U0ZX00"/>
<accession>A0A2U0ZX00</accession>
<dbReference type="Proteomes" id="UP000533533">
    <property type="component" value="Unassembled WGS sequence"/>
</dbReference>
<comment type="caution">
    <text evidence="3">The sequence shown here is derived from an EMBL/GenBank/DDBJ whole genome shotgun (WGS) entry which is preliminary data.</text>
</comment>
<feature type="transmembrane region" description="Helical" evidence="1">
    <location>
        <begin position="102"/>
        <end position="123"/>
    </location>
</feature>
<keyword evidence="1" id="KW-1133">Transmembrane helix</keyword>
<dbReference type="EMBL" id="QJSQ01000042">
    <property type="protein sequence ID" value="PYE13886.1"/>
    <property type="molecule type" value="Genomic_DNA"/>
</dbReference>
<name>A0A2U0ZX00_9BURK</name>